<proteinExistence type="predicted"/>
<keyword evidence="2" id="KW-1185">Reference proteome</keyword>
<dbReference type="InParanoid" id="A0A2G5DDC8"/>
<accession>A0A2G5DDC8</accession>
<dbReference type="Pfam" id="PF04502">
    <property type="entry name" value="Saf4_Yju2"/>
    <property type="match status" value="1"/>
</dbReference>
<dbReference type="EMBL" id="KZ305039">
    <property type="protein sequence ID" value="PIA41474.1"/>
    <property type="molecule type" value="Genomic_DNA"/>
</dbReference>
<dbReference type="GO" id="GO:0000398">
    <property type="term" value="P:mRNA splicing, via spliceosome"/>
    <property type="evidence" value="ECO:0007669"/>
    <property type="project" value="InterPro"/>
</dbReference>
<dbReference type="InterPro" id="IPR007590">
    <property type="entry name" value="Saf4/Yju2"/>
</dbReference>
<dbReference type="STRING" id="218851.A0A2G5DDC8"/>
<organism evidence="1 2">
    <name type="scientific">Aquilegia coerulea</name>
    <name type="common">Rocky mountain columbine</name>
    <dbReference type="NCBI Taxonomy" id="218851"/>
    <lineage>
        <taxon>Eukaryota</taxon>
        <taxon>Viridiplantae</taxon>
        <taxon>Streptophyta</taxon>
        <taxon>Embryophyta</taxon>
        <taxon>Tracheophyta</taxon>
        <taxon>Spermatophyta</taxon>
        <taxon>Magnoliopsida</taxon>
        <taxon>Ranunculales</taxon>
        <taxon>Ranunculaceae</taxon>
        <taxon>Thalictroideae</taxon>
        <taxon>Aquilegia</taxon>
    </lineage>
</organism>
<protein>
    <recommendedName>
        <fullName evidence="3">Splicing factor YJU2</fullName>
    </recommendedName>
</protein>
<sequence>MNNFELPNYLFGGPIRKVKQRRERMILTMGIKCNNCGNHMLKGTIFNSNKEELITRNIRICRLYIKCFKCLSEVILKVESSELGYIIESGATKIEELMEVDTNSAPALTGESGATKIEEMVEDDTISAPALGGGGVSSTSQT</sequence>
<evidence type="ECO:0000313" key="1">
    <source>
        <dbReference type="EMBL" id="PIA41474.1"/>
    </source>
</evidence>
<gene>
    <name evidence="1" type="ORF">AQUCO_02200116v1</name>
</gene>
<evidence type="ECO:0000313" key="2">
    <source>
        <dbReference type="Proteomes" id="UP000230069"/>
    </source>
</evidence>
<dbReference type="Proteomes" id="UP000230069">
    <property type="component" value="Unassembled WGS sequence"/>
</dbReference>
<reference evidence="1 2" key="1">
    <citation type="submission" date="2017-09" db="EMBL/GenBank/DDBJ databases">
        <title>WGS assembly of Aquilegia coerulea Goldsmith.</title>
        <authorList>
            <person name="Hodges S."/>
            <person name="Kramer E."/>
            <person name="Nordborg M."/>
            <person name="Tomkins J."/>
            <person name="Borevitz J."/>
            <person name="Derieg N."/>
            <person name="Yan J."/>
            <person name="Mihaltcheva S."/>
            <person name="Hayes R.D."/>
            <person name="Rokhsar D."/>
        </authorList>
    </citation>
    <scope>NUCLEOTIDE SEQUENCE [LARGE SCALE GENOMIC DNA]</scope>
    <source>
        <strain evidence="2">cv. Goldsmith</strain>
    </source>
</reference>
<evidence type="ECO:0008006" key="3">
    <source>
        <dbReference type="Google" id="ProtNLM"/>
    </source>
</evidence>
<dbReference type="PANTHER" id="PTHR12111">
    <property type="entry name" value="SPLICING FACTOR YJU2"/>
    <property type="match status" value="1"/>
</dbReference>
<dbReference type="AlphaFoldDB" id="A0A2G5DDC8"/>
<name>A0A2G5DDC8_AQUCA</name>